<dbReference type="Pfam" id="PF04577">
    <property type="entry name" value="Glyco_transf_61"/>
    <property type="match status" value="1"/>
</dbReference>
<sequence>MHFRRYILVAFVVFVVVSRAFFYGHILRPQKNVKEGGLHGKQRRVLNISEDIFDEFCHSDPGINAQTYSRSSKHNCFGYCDDKLERVQVAPSAIVAPVITRLCLENPFHGFYDCIWPLLHYMTACTAQPVNRETIIVDLVNLSEIRKTRWVAQAQQAFLRYVGRGFNVIDRWKLPKCTCFNHVVKFKRNTMWRPVRFQSQQKVGDAEVLTPHPTALKRKGLQTFRDSVLAGFGLDSDPASETAPVIVYGREDATRRRWLNVDQFEELLKECLPANTRVMRWNVTRNRGDDDFEMQVRQMNSARLVVAPHGAGMSNTLFSRRKTAIIEIASRRCGTNQTAIDLREAMNVNDENTWTPWHAESLDLVHIAAPCWYEHNAGEEDFHTDNKQLVRLTLEALHLQQKL</sequence>
<organism evidence="5 6">
    <name type="scientific">Gracilariopsis chorda</name>
    <dbReference type="NCBI Taxonomy" id="448386"/>
    <lineage>
        <taxon>Eukaryota</taxon>
        <taxon>Rhodophyta</taxon>
        <taxon>Florideophyceae</taxon>
        <taxon>Rhodymeniophycidae</taxon>
        <taxon>Gracilariales</taxon>
        <taxon>Gracilariaceae</taxon>
        <taxon>Gracilariopsis</taxon>
    </lineage>
</organism>
<dbReference type="OrthoDB" id="2102136at2759"/>
<keyword evidence="6" id="KW-1185">Reference proteome</keyword>
<reference evidence="5 6" key="1">
    <citation type="journal article" date="2018" name="Mol. Biol. Evol.">
        <title>Analysis of the draft genome of the red seaweed Gracilariopsis chorda provides insights into genome size evolution in Rhodophyta.</title>
        <authorList>
            <person name="Lee J."/>
            <person name="Yang E.C."/>
            <person name="Graf L."/>
            <person name="Yang J.H."/>
            <person name="Qiu H."/>
            <person name="Zel Zion U."/>
            <person name="Chan C.X."/>
            <person name="Stephens T.G."/>
            <person name="Weber A.P.M."/>
            <person name="Boo G.H."/>
            <person name="Boo S.M."/>
            <person name="Kim K.M."/>
            <person name="Shin Y."/>
            <person name="Jung M."/>
            <person name="Lee S.J."/>
            <person name="Yim H.S."/>
            <person name="Lee J.H."/>
            <person name="Bhattacharya D."/>
            <person name="Yoon H.S."/>
        </authorList>
    </citation>
    <scope>NUCLEOTIDE SEQUENCE [LARGE SCALE GENOMIC DNA]</scope>
    <source>
        <strain evidence="5 6">SKKU-2015</strain>
        <tissue evidence="5">Whole body</tissue>
    </source>
</reference>
<comment type="caution">
    <text evidence="5">The sequence shown here is derived from an EMBL/GenBank/DDBJ whole genome shotgun (WGS) entry which is preliminary data.</text>
</comment>
<evidence type="ECO:0000313" key="5">
    <source>
        <dbReference type="EMBL" id="PXF40835.1"/>
    </source>
</evidence>
<name>A0A2V3IFG5_9FLOR</name>
<dbReference type="GO" id="GO:0016757">
    <property type="term" value="F:glycosyltransferase activity"/>
    <property type="evidence" value="ECO:0007669"/>
    <property type="project" value="UniProtKB-KW"/>
</dbReference>
<dbReference type="AlphaFoldDB" id="A0A2V3IFG5"/>
<protein>
    <recommendedName>
        <fullName evidence="4">Glycosyltransferase 61 catalytic domain-containing protein</fullName>
    </recommendedName>
</protein>
<dbReference type="InterPro" id="IPR007657">
    <property type="entry name" value="Glycosyltransferase_61"/>
</dbReference>
<evidence type="ECO:0000256" key="2">
    <source>
        <dbReference type="ARBA" id="ARBA00022679"/>
    </source>
</evidence>
<keyword evidence="3" id="KW-0325">Glycoprotein</keyword>
<evidence type="ECO:0000259" key="4">
    <source>
        <dbReference type="Pfam" id="PF04577"/>
    </source>
</evidence>
<evidence type="ECO:0000313" key="6">
    <source>
        <dbReference type="Proteomes" id="UP000247409"/>
    </source>
</evidence>
<dbReference type="PANTHER" id="PTHR20961">
    <property type="entry name" value="GLYCOSYLTRANSFERASE"/>
    <property type="match status" value="1"/>
</dbReference>
<accession>A0A2V3IFG5</accession>
<dbReference type="EMBL" id="NBIV01000257">
    <property type="protein sequence ID" value="PXF40835.1"/>
    <property type="molecule type" value="Genomic_DNA"/>
</dbReference>
<keyword evidence="2" id="KW-0808">Transferase</keyword>
<proteinExistence type="predicted"/>
<feature type="domain" description="Glycosyltransferase 61 catalytic" evidence="4">
    <location>
        <begin position="215"/>
        <end position="326"/>
    </location>
</feature>
<gene>
    <name evidence="5" type="ORF">BWQ96_09425</name>
</gene>
<evidence type="ECO:0000256" key="3">
    <source>
        <dbReference type="ARBA" id="ARBA00023180"/>
    </source>
</evidence>
<dbReference type="InterPro" id="IPR049625">
    <property type="entry name" value="Glyco_transf_61_cat"/>
</dbReference>
<dbReference type="Proteomes" id="UP000247409">
    <property type="component" value="Unassembled WGS sequence"/>
</dbReference>
<keyword evidence="1" id="KW-0328">Glycosyltransferase</keyword>
<evidence type="ECO:0000256" key="1">
    <source>
        <dbReference type="ARBA" id="ARBA00022676"/>
    </source>
</evidence>